<gene>
    <name evidence="5" type="ORF">GCM10017771_31780</name>
</gene>
<accession>A0A919GQK9</accession>
<dbReference type="InterPro" id="IPR011763">
    <property type="entry name" value="COA_CT_C"/>
</dbReference>
<proteinExistence type="predicted"/>
<dbReference type="FunFam" id="3.90.226.10:FF:000016">
    <property type="entry name" value="Propionyl-CoA carboxylase, beta subunit"/>
    <property type="match status" value="1"/>
</dbReference>
<feature type="compositionally biased region" description="Low complexity" evidence="2">
    <location>
        <begin position="299"/>
        <end position="309"/>
    </location>
</feature>
<dbReference type="EMBL" id="BNAT01000009">
    <property type="protein sequence ID" value="GHH88050.1"/>
    <property type="molecule type" value="Genomic_DNA"/>
</dbReference>
<keyword evidence="6" id="KW-1185">Reference proteome</keyword>
<dbReference type="PANTHER" id="PTHR43842">
    <property type="entry name" value="PROPIONYL-COA CARBOXYLASE BETA CHAIN"/>
    <property type="match status" value="1"/>
</dbReference>
<evidence type="ECO:0000256" key="2">
    <source>
        <dbReference type="SAM" id="MobiDB-lite"/>
    </source>
</evidence>
<evidence type="ECO:0000259" key="4">
    <source>
        <dbReference type="PROSITE" id="PS50989"/>
    </source>
</evidence>
<dbReference type="GO" id="GO:0008897">
    <property type="term" value="F:holo-[acyl-carrier-protein] synthase activity"/>
    <property type="evidence" value="ECO:0007669"/>
    <property type="project" value="InterPro"/>
</dbReference>
<reference evidence="5" key="1">
    <citation type="journal article" date="2014" name="Int. J. Syst. Evol. Microbiol.">
        <title>Complete genome sequence of Corynebacterium casei LMG S-19264T (=DSM 44701T), isolated from a smear-ripened cheese.</title>
        <authorList>
            <consortium name="US DOE Joint Genome Institute (JGI-PGF)"/>
            <person name="Walter F."/>
            <person name="Albersmeier A."/>
            <person name="Kalinowski J."/>
            <person name="Ruckert C."/>
        </authorList>
    </citation>
    <scope>NUCLEOTIDE SEQUENCE</scope>
    <source>
        <strain evidence="5">CGMCC 4.7403</strain>
    </source>
</reference>
<keyword evidence="1" id="KW-0808">Transferase</keyword>
<dbReference type="GO" id="GO:0004658">
    <property type="term" value="F:propionyl-CoA carboxylase activity"/>
    <property type="evidence" value="ECO:0007669"/>
    <property type="project" value="TreeGrafter"/>
</dbReference>
<dbReference type="Pfam" id="PF01648">
    <property type="entry name" value="ACPS"/>
    <property type="match status" value="1"/>
</dbReference>
<evidence type="ECO:0000256" key="1">
    <source>
        <dbReference type="ARBA" id="ARBA00022679"/>
    </source>
</evidence>
<dbReference type="InterPro" id="IPR037143">
    <property type="entry name" value="4-PPantetheinyl_Trfase_dom_sf"/>
</dbReference>
<evidence type="ECO:0000313" key="5">
    <source>
        <dbReference type="EMBL" id="GHH88050.1"/>
    </source>
</evidence>
<dbReference type="InterPro" id="IPR051047">
    <property type="entry name" value="AccD/PCCB"/>
</dbReference>
<name>A0A919GQK9_9ACTN</name>
<reference evidence="5" key="2">
    <citation type="submission" date="2020-09" db="EMBL/GenBank/DDBJ databases">
        <authorList>
            <person name="Sun Q."/>
            <person name="Zhou Y."/>
        </authorList>
    </citation>
    <scope>NUCLEOTIDE SEQUENCE</scope>
    <source>
        <strain evidence="5">CGMCC 4.7403</strain>
    </source>
</reference>
<comment type="caution">
    <text evidence="5">The sequence shown here is derived from an EMBL/GenBank/DDBJ whole genome shotgun (WGS) entry which is preliminary data.</text>
</comment>
<feature type="domain" description="CoA carboxyltransferase C-terminal" evidence="4">
    <location>
        <begin position="576"/>
        <end position="820"/>
    </location>
</feature>
<dbReference type="SUPFAM" id="SSF56214">
    <property type="entry name" value="4'-phosphopantetheinyl transferase"/>
    <property type="match status" value="2"/>
</dbReference>
<dbReference type="PROSITE" id="PS50980">
    <property type="entry name" value="COA_CT_NTER"/>
    <property type="match status" value="1"/>
</dbReference>
<dbReference type="InterPro" id="IPR034733">
    <property type="entry name" value="AcCoA_carboxyl_beta"/>
</dbReference>
<dbReference type="PROSITE" id="PS50989">
    <property type="entry name" value="COA_CT_CTER"/>
    <property type="match status" value="1"/>
</dbReference>
<dbReference type="AlphaFoldDB" id="A0A919GQK9"/>
<sequence>MRDGPVPAEGIAPLTPVPGEAHIWVVRAPWPGQEPPPAVVGELDQRERERAASFVRSGDRMLYLAAHLALRRVLALCLGVAPAEVRFGRAPCPRCSAPHGRPVVRDASAPPHFSLSHSRGVALVAVAAVPVGVDVQGVPSPEAVELCVPHLHPAEQQDLAELPPGDRPFGFARLWTRKEAYLKGLGSGLGRGLAADYLGDRDDDPGRPAGWLVHDLPGDAGHAAAVALRTQDDHRGTLRVVPVGCLYAEDATALVAGAEPVGALTLSARRTRDTRTRHLPVRHKPASDARTRGTDNVMPGAAPSSESSGPEILHRLAELTALKEQIRGGPDPKATERQHAKGKLTARERVELLLDKGSFTEVEALRRHRATGFGLETKRPHTDGVITGWGTVEGRTVFVYAHDFRIFGGALGEAHATKIHKIMDMAIAAGAPLVSLNDGAGARIQEGVSALAGYGGIFQRNTKASGVIPQLSVMLGPCAGGAAYSPALTDFVFMVRDTSQMFITGPDVVKAVTGEEITQNGLGGADTHGGLSGVAHFVHDDEETCLAEVRYLLSLLPSNNRELPPAVRGNDAVDLRGDALLDLVPADGNRSYDMRSVITELVDDGDFMEVHAAWATNLVCALARLDGQVVGIVANQPASMAGVLDIRASEKGARFVQFCDSFNIPLVTLVDVPGFLPGVDQEHEGIIRRGAKLLYAYCNATVPRVSVVLRKAYGGAYIVMDSRSIGADVALAWPTNEIAVMGAEGAAGVVFRREIAASEDPEAMRAQKIEEYQTELVHPYYAAERGLVDDVIDPRDTRAVLIRSLAMLCAKDAGLPHRKHGNPPQ</sequence>
<dbReference type="InterPro" id="IPR029045">
    <property type="entry name" value="ClpP/crotonase-like_dom_sf"/>
</dbReference>
<dbReference type="Proteomes" id="UP000603227">
    <property type="component" value="Unassembled WGS sequence"/>
</dbReference>
<protein>
    <submittedName>
        <fullName evidence="5">Uncharacterized protein</fullName>
    </submittedName>
</protein>
<feature type="domain" description="CoA carboxyltransferase N-terminal" evidence="3">
    <location>
        <begin position="312"/>
        <end position="568"/>
    </location>
</feature>
<dbReference type="Pfam" id="PF01039">
    <property type="entry name" value="Carboxyl_trans"/>
    <property type="match status" value="1"/>
</dbReference>
<dbReference type="GO" id="GO:0000287">
    <property type="term" value="F:magnesium ion binding"/>
    <property type="evidence" value="ECO:0007669"/>
    <property type="project" value="InterPro"/>
</dbReference>
<dbReference type="InterPro" id="IPR011762">
    <property type="entry name" value="COA_CT_N"/>
</dbReference>
<evidence type="ECO:0000259" key="3">
    <source>
        <dbReference type="PROSITE" id="PS50980"/>
    </source>
</evidence>
<dbReference type="InterPro" id="IPR008278">
    <property type="entry name" value="4-PPantetheinyl_Trfase_dom"/>
</dbReference>
<dbReference type="PANTHER" id="PTHR43842:SF2">
    <property type="entry name" value="PROPIONYL-COA CARBOXYLASE BETA CHAIN, MITOCHONDRIAL"/>
    <property type="match status" value="1"/>
</dbReference>
<dbReference type="Gene3D" id="3.90.226.10">
    <property type="entry name" value="2-enoyl-CoA Hydratase, Chain A, domain 1"/>
    <property type="match status" value="2"/>
</dbReference>
<dbReference type="GO" id="GO:0009317">
    <property type="term" value="C:acetyl-CoA carboxylase complex"/>
    <property type="evidence" value="ECO:0007669"/>
    <property type="project" value="TreeGrafter"/>
</dbReference>
<organism evidence="5 6">
    <name type="scientific">Streptomyces capitiformicae</name>
    <dbReference type="NCBI Taxonomy" id="2014920"/>
    <lineage>
        <taxon>Bacteria</taxon>
        <taxon>Bacillati</taxon>
        <taxon>Actinomycetota</taxon>
        <taxon>Actinomycetes</taxon>
        <taxon>Kitasatosporales</taxon>
        <taxon>Streptomycetaceae</taxon>
        <taxon>Streptomyces</taxon>
    </lineage>
</organism>
<feature type="region of interest" description="Disordered" evidence="2">
    <location>
        <begin position="280"/>
        <end position="309"/>
    </location>
</feature>
<dbReference type="SUPFAM" id="SSF52096">
    <property type="entry name" value="ClpP/crotonase"/>
    <property type="match status" value="2"/>
</dbReference>
<dbReference type="Gene3D" id="3.90.470.20">
    <property type="entry name" value="4'-phosphopantetheinyl transferase domain"/>
    <property type="match status" value="1"/>
</dbReference>
<evidence type="ECO:0000313" key="6">
    <source>
        <dbReference type="Proteomes" id="UP000603227"/>
    </source>
</evidence>